<evidence type="ECO:0000259" key="9">
    <source>
        <dbReference type="PROSITE" id="PS50928"/>
    </source>
</evidence>
<dbReference type="CDD" id="cd06261">
    <property type="entry name" value="TM_PBP2"/>
    <property type="match status" value="1"/>
</dbReference>
<keyword evidence="2 7" id="KW-0813">Transport</keyword>
<feature type="domain" description="ABC transmembrane type-1" evidence="9">
    <location>
        <begin position="109"/>
        <end position="317"/>
    </location>
</feature>
<dbReference type="InterPro" id="IPR045621">
    <property type="entry name" value="BPD_transp_1_N"/>
</dbReference>
<feature type="transmembrane region" description="Helical" evidence="7">
    <location>
        <begin position="146"/>
        <end position="171"/>
    </location>
</feature>
<dbReference type="PANTHER" id="PTHR43163">
    <property type="entry name" value="DIPEPTIDE TRANSPORT SYSTEM PERMEASE PROTEIN DPPB-RELATED"/>
    <property type="match status" value="1"/>
</dbReference>
<dbReference type="Gene3D" id="1.10.3720.10">
    <property type="entry name" value="MetI-like"/>
    <property type="match status" value="1"/>
</dbReference>
<dbReference type="InterPro" id="IPR035906">
    <property type="entry name" value="MetI-like_sf"/>
</dbReference>
<feature type="compositionally biased region" description="Low complexity" evidence="8">
    <location>
        <begin position="355"/>
        <end position="381"/>
    </location>
</feature>
<evidence type="ECO:0000256" key="4">
    <source>
        <dbReference type="ARBA" id="ARBA00022692"/>
    </source>
</evidence>
<name>A0A022KVS8_9MICO</name>
<dbReference type="Pfam" id="PF00528">
    <property type="entry name" value="BPD_transp_1"/>
    <property type="match status" value="1"/>
</dbReference>
<evidence type="ECO:0000256" key="7">
    <source>
        <dbReference type="RuleBase" id="RU363032"/>
    </source>
</evidence>
<dbReference type="GO" id="GO:0055085">
    <property type="term" value="P:transmembrane transport"/>
    <property type="evidence" value="ECO:0007669"/>
    <property type="project" value="InterPro"/>
</dbReference>
<feature type="transmembrane region" description="Helical" evidence="7">
    <location>
        <begin position="191"/>
        <end position="211"/>
    </location>
</feature>
<dbReference type="Proteomes" id="UP000019754">
    <property type="component" value="Unassembled WGS sequence"/>
</dbReference>
<dbReference type="GO" id="GO:0005886">
    <property type="term" value="C:plasma membrane"/>
    <property type="evidence" value="ECO:0007669"/>
    <property type="project" value="UniProtKB-SubCell"/>
</dbReference>
<proteinExistence type="inferred from homology"/>
<feature type="transmembrane region" description="Helical" evidence="7">
    <location>
        <begin position="111"/>
        <end position="134"/>
    </location>
</feature>
<dbReference type="HOGENOM" id="CLU_036879_0_0_11"/>
<dbReference type="SUPFAM" id="SSF161098">
    <property type="entry name" value="MetI-like"/>
    <property type="match status" value="1"/>
</dbReference>
<dbReference type="EMBL" id="AORC01000018">
    <property type="protein sequence ID" value="EYT48143.1"/>
    <property type="molecule type" value="Genomic_DNA"/>
</dbReference>
<comment type="similarity">
    <text evidence="7">Belongs to the binding-protein-dependent transport system permease family.</text>
</comment>
<feature type="transmembrane region" description="Helical" evidence="7">
    <location>
        <begin position="248"/>
        <end position="270"/>
    </location>
</feature>
<feature type="region of interest" description="Disordered" evidence="8">
    <location>
        <begin position="331"/>
        <end position="381"/>
    </location>
</feature>
<feature type="transmembrane region" description="Helical" evidence="7">
    <location>
        <begin position="12"/>
        <end position="31"/>
    </location>
</feature>
<dbReference type="InterPro" id="IPR000515">
    <property type="entry name" value="MetI-like"/>
</dbReference>
<evidence type="ECO:0000256" key="6">
    <source>
        <dbReference type="ARBA" id="ARBA00023136"/>
    </source>
</evidence>
<keyword evidence="11" id="KW-1185">Reference proteome</keyword>
<protein>
    <submittedName>
        <fullName evidence="10">Peptide ABC transporter permease</fullName>
    </submittedName>
</protein>
<comment type="caution">
    <text evidence="10">The sequence shown here is derived from an EMBL/GenBank/DDBJ whole genome shotgun (WGS) entry which is preliminary data.</text>
</comment>
<keyword evidence="3" id="KW-1003">Cell membrane</keyword>
<keyword evidence="4 7" id="KW-0812">Transmembrane</keyword>
<sequence length="381" mass="40037">MIPALQRVARSVLVLLVVMTLTFAIFYLAPIDPALQMCGKPCSPEDLEAARGFMGFDQPWFVQLGTFLAAIFTGRTFGSAEVAVQCAAPCLGYSFQLHQSVTELIGDRFPVTFSIALGAVALQAVFGIAAGALAARRQGGLLDRTVTGVSVVAASAPAFVVGLLAVVVFALQLDLLPSGGYEPFTGSPLQWARHLVLPWITLAFLNGAVYARLVRSSMIEQLGLDYARTARAAGLPERRIDRYALRNLALPLTTLIALDIGALLGGTVITERIFGLPGLGALLLDATSTADLPVIVGTTLVGSLLIVLANLCADLARPLLDRRLAATGRRAATLTDHGKGEPGPSDTDPSDHDPTSSTGPDPTSSTHSPPRPSRTTQETSS</sequence>
<dbReference type="AlphaFoldDB" id="A0A022KVS8"/>
<evidence type="ECO:0000313" key="10">
    <source>
        <dbReference type="EMBL" id="EYT48143.1"/>
    </source>
</evidence>
<evidence type="ECO:0000313" key="11">
    <source>
        <dbReference type="Proteomes" id="UP000019754"/>
    </source>
</evidence>
<organism evidence="10 11">
    <name type="scientific">Brachybacterium muris UCD-AY4</name>
    <dbReference type="NCBI Taxonomy" id="1249481"/>
    <lineage>
        <taxon>Bacteria</taxon>
        <taxon>Bacillati</taxon>
        <taxon>Actinomycetota</taxon>
        <taxon>Actinomycetes</taxon>
        <taxon>Micrococcales</taxon>
        <taxon>Dermabacteraceae</taxon>
        <taxon>Brachybacterium</taxon>
    </lineage>
</organism>
<gene>
    <name evidence="10" type="ORF">D641_0113270</name>
</gene>
<evidence type="ECO:0000256" key="8">
    <source>
        <dbReference type="SAM" id="MobiDB-lite"/>
    </source>
</evidence>
<dbReference type="Pfam" id="PF19300">
    <property type="entry name" value="BPD_transp_1_N"/>
    <property type="match status" value="1"/>
</dbReference>
<comment type="subcellular location">
    <subcellularLocation>
        <location evidence="1 7">Cell membrane</location>
        <topology evidence="1 7">Multi-pass membrane protein</topology>
    </subcellularLocation>
</comment>
<keyword evidence="5 7" id="KW-1133">Transmembrane helix</keyword>
<dbReference type="PROSITE" id="PS50928">
    <property type="entry name" value="ABC_TM1"/>
    <property type="match status" value="1"/>
</dbReference>
<feature type="transmembrane region" description="Helical" evidence="7">
    <location>
        <begin position="290"/>
        <end position="313"/>
    </location>
</feature>
<reference evidence="10 11" key="1">
    <citation type="journal article" date="2013" name="Genome Announc.">
        <title>Draft genome sequence of an Actinobacterium, Brachybacterium muris strain UCD-AY4.</title>
        <authorList>
            <person name="Lo J.R."/>
            <person name="Lang J.M."/>
            <person name="Darling A.E."/>
            <person name="Eisen J.A."/>
            <person name="Coil D.A."/>
        </authorList>
    </citation>
    <scope>NUCLEOTIDE SEQUENCE [LARGE SCALE GENOMIC DNA]</scope>
    <source>
        <strain evidence="10 11">UCD-AY4</strain>
    </source>
</reference>
<evidence type="ECO:0000256" key="2">
    <source>
        <dbReference type="ARBA" id="ARBA00022448"/>
    </source>
</evidence>
<evidence type="ECO:0000256" key="3">
    <source>
        <dbReference type="ARBA" id="ARBA00022475"/>
    </source>
</evidence>
<evidence type="ECO:0000256" key="1">
    <source>
        <dbReference type="ARBA" id="ARBA00004651"/>
    </source>
</evidence>
<evidence type="ECO:0000256" key="5">
    <source>
        <dbReference type="ARBA" id="ARBA00022989"/>
    </source>
</evidence>
<keyword evidence="6 7" id="KW-0472">Membrane</keyword>
<dbReference type="RefSeq" id="WP_017823988.1">
    <property type="nucleotide sequence ID" value="NZ_AORC01000018.1"/>
</dbReference>
<dbReference type="STRING" id="1249481.D641_0113270"/>
<accession>A0A022KVS8</accession>
<dbReference type="PANTHER" id="PTHR43163:SF9">
    <property type="entry name" value="ABC TRANSPORTER PERMEASE PROTEIN"/>
    <property type="match status" value="1"/>
</dbReference>